<dbReference type="GO" id="GO:0016289">
    <property type="term" value="F:acyl-CoA hydrolase activity"/>
    <property type="evidence" value="ECO:0007669"/>
    <property type="project" value="UniProtKB-ARBA"/>
</dbReference>
<dbReference type="InterPro" id="IPR052723">
    <property type="entry name" value="Acyl-CoA_thioesterase_PaaI"/>
</dbReference>
<dbReference type="InterPro" id="IPR029069">
    <property type="entry name" value="HotDog_dom_sf"/>
</dbReference>
<dbReference type="InterPro" id="IPR003736">
    <property type="entry name" value="PAAI_dom"/>
</dbReference>
<dbReference type="InterPro" id="IPR011973">
    <property type="entry name" value="PaaD"/>
</dbReference>
<reference evidence="3 4" key="1">
    <citation type="submission" date="2018-11" db="EMBL/GenBank/DDBJ databases">
        <title>Genomic Encyclopedia of Type Strains, Phase IV (KMG-IV): sequencing the most valuable type-strain genomes for metagenomic binning, comparative biology and taxonomic classification.</title>
        <authorList>
            <person name="Goeker M."/>
        </authorList>
    </citation>
    <scope>NUCLEOTIDE SEQUENCE [LARGE SCALE GENOMIC DNA]</scope>
    <source>
        <strain evidence="3 4">DSM 100275</strain>
    </source>
</reference>
<evidence type="ECO:0000259" key="2">
    <source>
        <dbReference type="Pfam" id="PF03061"/>
    </source>
</evidence>
<accession>A0A3N1Y6B2</accession>
<dbReference type="Pfam" id="PF03061">
    <property type="entry name" value="4HBT"/>
    <property type="match status" value="1"/>
</dbReference>
<dbReference type="AlphaFoldDB" id="A0A3N1Y6B2"/>
<dbReference type="NCBIfam" id="TIGR00369">
    <property type="entry name" value="unchar_dom_1"/>
    <property type="match status" value="1"/>
</dbReference>
<evidence type="ECO:0000313" key="4">
    <source>
        <dbReference type="Proteomes" id="UP000276634"/>
    </source>
</evidence>
<gene>
    <name evidence="3" type="ORF">EDC57_0239</name>
</gene>
<protein>
    <submittedName>
        <fullName evidence="3">Acyl-CoA thioesterase</fullName>
    </submittedName>
</protein>
<name>A0A3N1Y6B2_9GAMM</name>
<dbReference type="PANTHER" id="PTHR42856:SF1">
    <property type="entry name" value="ACYL-COENZYME A THIOESTERASE PAAI"/>
    <property type="match status" value="1"/>
</dbReference>
<dbReference type="EMBL" id="RJVI01000001">
    <property type="protein sequence ID" value="ROR34343.1"/>
    <property type="molecule type" value="Genomic_DNA"/>
</dbReference>
<dbReference type="CDD" id="cd03443">
    <property type="entry name" value="PaaI_thioesterase"/>
    <property type="match status" value="1"/>
</dbReference>
<evidence type="ECO:0000313" key="3">
    <source>
        <dbReference type="EMBL" id="ROR34343.1"/>
    </source>
</evidence>
<dbReference type="Proteomes" id="UP000276634">
    <property type="component" value="Unassembled WGS sequence"/>
</dbReference>
<keyword evidence="1" id="KW-0378">Hydrolase</keyword>
<feature type="domain" description="Thioesterase" evidence="2">
    <location>
        <begin position="69"/>
        <end position="143"/>
    </location>
</feature>
<dbReference type="InterPro" id="IPR006683">
    <property type="entry name" value="Thioestr_dom"/>
</dbReference>
<sequence>MRTIALPFLTKAVGRVGDEERAQATAEAVARWMCREDRVARRLGVELLASGPGRCRLALTVDEDMLNAHGLTHGAVTYALADIAFAVASNSRGRSAVALATSMSYPAASGAGDRLLAEAVEESLGGRTAVYRVEVRRDDGTLVGLFSGTVYRRSDPVPVAEEP</sequence>
<dbReference type="Gene3D" id="3.10.129.10">
    <property type="entry name" value="Hotdog Thioesterase"/>
    <property type="match status" value="1"/>
</dbReference>
<evidence type="ECO:0000256" key="1">
    <source>
        <dbReference type="ARBA" id="ARBA00022801"/>
    </source>
</evidence>
<proteinExistence type="predicted"/>
<organism evidence="3 4">
    <name type="scientific">Inmirania thermothiophila</name>
    <dbReference type="NCBI Taxonomy" id="1750597"/>
    <lineage>
        <taxon>Bacteria</taxon>
        <taxon>Pseudomonadati</taxon>
        <taxon>Pseudomonadota</taxon>
        <taxon>Gammaproteobacteria</taxon>
        <taxon>Chromatiales</taxon>
        <taxon>Ectothiorhodospiraceae</taxon>
        <taxon>Inmirania</taxon>
    </lineage>
</organism>
<dbReference type="OrthoDB" id="32575at2"/>
<dbReference type="SUPFAM" id="SSF54637">
    <property type="entry name" value="Thioesterase/thiol ester dehydrase-isomerase"/>
    <property type="match status" value="1"/>
</dbReference>
<dbReference type="PANTHER" id="PTHR42856">
    <property type="entry name" value="ACYL-COENZYME A THIOESTERASE PAAI"/>
    <property type="match status" value="1"/>
</dbReference>
<dbReference type="NCBIfam" id="TIGR02286">
    <property type="entry name" value="PaaD"/>
    <property type="match status" value="1"/>
</dbReference>
<keyword evidence="4" id="KW-1185">Reference proteome</keyword>
<comment type="caution">
    <text evidence="3">The sequence shown here is derived from an EMBL/GenBank/DDBJ whole genome shotgun (WGS) entry which is preliminary data.</text>
</comment>